<dbReference type="GO" id="GO:0003723">
    <property type="term" value="F:RNA binding"/>
    <property type="evidence" value="ECO:0007669"/>
    <property type="project" value="UniProtKB-UniRule"/>
</dbReference>
<sequence>MQRTSVRKSKGLNQLAKFQLSVLNHALSFPFVKRVVYSTCSVHQQENEDVVEAALKANGDRYTLEHALPPWTHRGMAVFPGAEKCIRASPDQDYTNGFFVALFVKKDSEMEQKPTENNWRVT</sequence>
<dbReference type="PANTHER" id="PTHR22807:SF4">
    <property type="entry name" value="28S RRNA (CYTOSINE-C(5))-METHYLTRANSFERASE"/>
    <property type="match status" value="1"/>
</dbReference>
<comment type="caution">
    <text evidence="7">The sequence shown here is derived from an EMBL/GenBank/DDBJ whole genome shotgun (WGS) entry which is preliminary data.</text>
</comment>
<keyword evidence="1 5" id="KW-0489">Methyltransferase</keyword>
<proteinExistence type="inferred from homology"/>
<feature type="domain" description="SAM-dependent MTase RsmB/NOP-type" evidence="6">
    <location>
        <begin position="1"/>
        <end position="106"/>
    </location>
</feature>
<dbReference type="InterPro" id="IPR029063">
    <property type="entry name" value="SAM-dependent_MTases_sf"/>
</dbReference>
<gene>
    <name evidence="7" type="primary">NSUN5_4</name>
    <name evidence="7" type="ORF">OS493_039759</name>
</gene>
<dbReference type="OrthoDB" id="435282at2759"/>
<evidence type="ECO:0000259" key="6">
    <source>
        <dbReference type="PROSITE" id="PS51686"/>
    </source>
</evidence>
<dbReference type="GO" id="GO:0005730">
    <property type="term" value="C:nucleolus"/>
    <property type="evidence" value="ECO:0007669"/>
    <property type="project" value="TreeGrafter"/>
</dbReference>
<keyword evidence="3 5" id="KW-0949">S-adenosyl-L-methionine</keyword>
<dbReference type="Gene3D" id="3.40.50.150">
    <property type="entry name" value="Vaccinia Virus protein VP39"/>
    <property type="match status" value="1"/>
</dbReference>
<dbReference type="EMBL" id="MU827538">
    <property type="protein sequence ID" value="KAJ7347654.1"/>
    <property type="molecule type" value="Genomic_DNA"/>
</dbReference>
<keyword evidence="8" id="KW-1185">Reference proteome</keyword>
<dbReference type="Proteomes" id="UP001163046">
    <property type="component" value="Unassembled WGS sequence"/>
</dbReference>
<dbReference type="Pfam" id="PF01189">
    <property type="entry name" value="Methyltr_RsmB-F"/>
    <property type="match status" value="1"/>
</dbReference>
<accession>A0A9W9YHF7</accession>
<dbReference type="PANTHER" id="PTHR22807">
    <property type="entry name" value="NOP2 YEAST -RELATED NOL1/NOP2/FMU SUN DOMAIN-CONTAINING"/>
    <property type="match status" value="1"/>
</dbReference>
<dbReference type="EC" id="2.1.1.311" evidence="7"/>
<feature type="active site" description="Nucleophile" evidence="5">
    <location>
        <position position="40"/>
    </location>
</feature>
<evidence type="ECO:0000313" key="8">
    <source>
        <dbReference type="Proteomes" id="UP001163046"/>
    </source>
</evidence>
<reference evidence="7" key="1">
    <citation type="submission" date="2023-01" db="EMBL/GenBank/DDBJ databases">
        <title>Genome assembly of the deep-sea coral Lophelia pertusa.</title>
        <authorList>
            <person name="Herrera S."/>
            <person name="Cordes E."/>
        </authorList>
    </citation>
    <scope>NUCLEOTIDE SEQUENCE</scope>
    <source>
        <strain evidence="7">USNM1676648</strain>
        <tissue evidence="7">Polyp</tissue>
    </source>
</reference>
<keyword evidence="4 5" id="KW-0694">RNA-binding</keyword>
<dbReference type="GO" id="GO:0070475">
    <property type="term" value="P:rRNA base methylation"/>
    <property type="evidence" value="ECO:0007669"/>
    <property type="project" value="TreeGrafter"/>
</dbReference>
<dbReference type="GO" id="GO:0008173">
    <property type="term" value="F:RNA methyltransferase activity"/>
    <property type="evidence" value="ECO:0007669"/>
    <property type="project" value="InterPro"/>
</dbReference>
<dbReference type="AlphaFoldDB" id="A0A9W9YHF7"/>
<dbReference type="InterPro" id="IPR001678">
    <property type="entry name" value="MeTrfase_RsmB-F_NOP2_dom"/>
</dbReference>
<evidence type="ECO:0000256" key="4">
    <source>
        <dbReference type="ARBA" id="ARBA00022884"/>
    </source>
</evidence>
<protein>
    <submittedName>
        <fullName evidence="7">28S rRNA (Cytosine-C(5))-methyltransferase</fullName>
        <ecNumber evidence="7">2.1.1.311</ecNumber>
    </submittedName>
</protein>
<evidence type="ECO:0000313" key="7">
    <source>
        <dbReference type="EMBL" id="KAJ7347654.1"/>
    </source>
</evidence>
<name>A0A9W9YHF7_9CNID</name>
<evidence type="ECO:0000256" key="2">
    <source>
        <dbReference type="ARBA" id="ARBA00022679"/>
    </source>
</evidence>
<dbReference type="PRINTS" id="PR02008">
    <property type="entry name" value="RCMTFAMILY"/>
</dbReference>
<keyword evidence="2 5" id="KW-0808">Transferase</keyword>
<dbReference type="InterPro" id="IPR049560">
    <property type="entry name" value="MeTrfase_RsmB-F_NOP2_cat"/>
</dbReference>
<comment type="caution">
    <text evidence="5">Lacks conserved residue(s) required for the propagation of feature annotation.</text>
</comment>
<dbReference type="InterPro" id="IPR023267">
    <property type="entry name" value="RCMT"/>
</dbReference>
<evidence type="ECO:0000256" key="1">
    <source>
        <dbReference type="ARBA" id="ARBA00022603"/>
    </source>
</evidence>
<organism evidence="7 8">
    <name type="scientific">Desmophyllum pertusum</name>
    <dbReference type="NCBI Taxonomy" id="174260"/>
    <lineage>
        <taxon>Eukaryota</taxon>
        <taxon>Metazoa</taxon>
        <taxon>Cnidaria</taxon>
        <taxon>Anthozoa</taxon>
        <taxon>Hexacorallia</taxon>
        <taxon>Scleractinia</taxon>
        <taxon>Caryophylliina</taxon>
        <taxon>Caryophylliidae</taxon>
        <taxon>Desmophyllum</taxon>
    </lineage>
</organism>
<dbReference type="SUPFAM" id="SSF53335">
    <property type="entry name" value="S-adenosyl-L-methionine-dependent methyltransferases"/>
    <property type="match status" value="1"/>
</dbReference>
<dbReference type="PROSITE" id="PS51686">
    <property type="entry name" value="SAM_MT_RSMB_NOP"/>
    <property type="match status" value="1"/>
</dbReference>
<comment type="similarity">
    <text evidence="5">Belongs to the class I-like SAM-binding methyltransferase superfamily. RsmB/NOP family.</text>
</comment>
<evidence type="ECO:0000256" key="3">
    <source>
        <dbReference type="ARBA" id="ARBA00022691"/>
    </source>
</evidence>
<evidence type="ECO:0000256" key="5">
    <source>
        <dbReference type="PROSITE-ProRule" id="PRU01023"/>
    </source>
</evidence>